<dbReference type="RefSeq" id="XP_040789040.1">
    <property type="nucleotide sequence ID" value="XM_040933543.1"/>
</dbReference>
<dbReference type="Pfam" id="PF24864">
    <property type="entry name" value="DUF7730"/>
    <property type="match status" value="1"/>
</dbReference>
<comment type="caution">
    <text evidence="2">The sequence shown here is derived from an EMBL/GenBank/DDBJ whole genome shotgun (WGS) entry which is preliminary data.</text>
</comment>
<reference evidence="2" key="1">
    <citation type="submission" date="2020-01" db="EMBL/GenBank/DDBJ databases">
        <authorList>
            <consortium name="DOE Joint Genome Institute"/>
            <person name="Haridas S."/>
            <person name="Albert R."/>
            <person name="Binder M."/>
            <person name="Bloem J."/>
            <person name="Labutti K."/>
            <person name="Salamov A."/>
            <person name="Andreopoulos B."/>
            <person name="Baker S.E."/>
            <person name="Barry K."/>
            <person name="Bills G."/>
            <person name="Bluhm B.H."/>
            <person name="Cannon C."/>
            <person name="Castanera R."/>
            <person name="Culley D.E."/>
            <person name="Daum C."/>
            <person name="Ezra D."/>
            <person name="Gonzalez J.B."/>
            <person name="Henrissat B."/>
            <person name="Kuo A."/>
            <person name="Liang C."/>
            <person name="Lipzen A."/>
            <person name="Lutzoni F."/>
            <person name="Magnuson J."/>
            <person name="Mondo S."/>
            <person name="Nolan M."/>
            <person name="Ohm R."/>
            <person name="Pangilinan J."/>
            <person name="Park H.-J."/>
            <person name="Ramirez L."/>
            <person name="Alfaro M."/>
            <person name="Sun H."/>
            <person name="Tritt A."/>
            <person name="Yoshinaga Y."/>
            <person name="Zwiers L.-H."/>
            <person name="Turgeon B.G."/>
            <person name="Goodwin S.B."/>
            <person name="Spatafora J.W."/>
            <person name="Crous P.W."/>
            <person name="Grigoriev I.V."/>
        </authorList>
    </citation>
    <scope>NUCLEOTIDE SEQUENCE</scope>
    <source>
        <strain evidence="2">CBS 394.84</strain>
    </source>
</reference>
<accession>A0A9P4GJL6</accession>
<protein>
    <recommendedName>
        <fullName evidence="1">DUF7730 domain-containing protein</fullName>
    </recommendedName>
</protein>
<dbReference type="OrthoDB" id="4757095at2759"/>
<evidence type="ECO:0000259" key="1">
    <source>
        <dbReference type="Pfam" id="PF24864"/>
    </source>
</evidence>
<name>A0A9P4GJL6_9PLEO</name>
<dbReference type="GeneID" id="63850794"/>
<dbReference type="Proteomes" id="UP000800039">
    <property type="component" value="Unassembled WGS sequence"/>
</dbReference>
<dbReference type="InterPro" id="IPR056632">
    <property type="entry name" value="DUF7730"/>
</dbReference>
<proteinExistence type="predicted"/>
<sequence length="308" mass="35555">MSPNPITLLGTLYNRVTRNKAVKRKQNRDKWREKATAAWNARLPSDRSSDETCLVRSIQRDVSTQSNSLFFRKLPLEIRRLIYANVVGGEELRLQVINENKKAYNGDEIGKEKIPFKLTCPMGRRLLAFPISCKLAYMESVDDLYTCNTFRLSGVTPYWCLQRFLPSRSFGLIQDLHLQYSYPQADHMVDGLILGIPPYGSDCWRETCEDISKMKGLNHLRVDIFVWAPYIHAEHEALFFSPLTNLGDSVKVEVRVCWEKDSSVPEEEIWPFIVSRDMVYHEESNGHFSLDAELAEDQQPKSQEALQC</sequence>
<dbReference type="PANTHER" id="PTHR38790">
    <property type="entry name" value="2EXR DOMAIN-CONTAINING PROTEIN-RELATED"/>
    <property type="match status" value="1"/>
</dbReference>
<gene>
    <name evidence="2" type="ORF">K460DRAFT_367246</name>
</gene>
<keyword evidence="3" id="KW-1185">Reference proteome</keyword>
<organism evidence="2 3">
    <name type="scientific">Cucurbitaria berberidis CBS 394.84</name>
    <dbReference type="NCBI Taxonomy" id="1168544"/>
    <lineage>
        <taxon>Eukaryota</taxon>
        <taxon>Fungi</taxon>
        <taxon>Dikarya</taxon>
        <taxon>Ascomycota</taxon>
        <taxon>Pezizomycotina</taxon>
        <taxon>Dothideomycetes</taxon>
        <taxon>Pleosporomycetidae</taxon>
        <taxon>Pleosporales</taxon>
        <taxon>Pleosporineae</taxon>
        <taxon>Cucurbitariaceae</taxon>
        <taxon>Cucurbitaria</taxon>
    </lineage>
</organism>
<dbReference type="AlphaFoldDB" id="A0A9P4GJL6"/>
<evidence type="ECO:0000313" key="2">
    <source>
        <dbReference type="EMBL" id="KAF1846477.1"/>
    </source>
</evidence>
<evidence type="ECO:0000313" key="3">
    <source>
        <dbReference type="Proteomes" id="UP000800039"/>
    </source>
</evidence>
<dbReference type="PANTHER" id="PTHR38790:SF9">
    <property type="entry name" value="F-BOX DOMAIN-CONTAINING PROTEIN"/>
    <property type="match status" value="1"/>
</dbReference>
<feature type="domain" description="DUF7730" evidence="1">
    <location>
        <begin position="64"/>
        <end position="261"/>
    </location>
</feature>
<dbReference type="EMBL" id="ML976616">
    <property type="protein sequence ID" value="KAF1846477.1"/>
    <property type="molecule type" value="Genomic_DNA"/>
</dbReference>